<proteinExistence type="predicted"/>
<dbReference type="STRING" id="281362.AT959_14500"/>
<feature type="chain" id="PRO_5007459424" description="Ice-binding protein C-terminal domain-containing protein" evidence="1">
    <location>
        <begin position="21"/>
        <end position="167"/>
    </location>
</feature>
<evidence type="ECO:0000313" key="4">
    <source>
        <dbReference type="Proteomes" id="UP000070186"/>
    </source>
</evidence>
<evidence type="ECO:0000256" key="1">
    <source>
        <dbReference type="SAM" id="SignalP"/>
    </source>
</evidence>
<dbReference type="InterPro" id="IPR013424">
    <property type="entry name" value="Ice-binding_C"/>
</dbReference>
<dbReference type="RefSeq" id="WP_083518422.1">
    <property type="nucleotide sequence ID" value="NZ_LODL01000021.1"/>
</dbReference>
<dbReference type="Pfam" id="PF07589">
    <property type="entry name" value="PEP-CTERM"/>
    <property type="match status" value="1"/>
</dbReference>
<evidence type="ECO:0000259" key="2">
    <source>
        <dbReference type="Pfam" id="PF07589"/>
    </source>
</evidence>
<feature type="domain" description="Ice-binding protein C-terminal" evidence="2">
    <location>
        <begin position="140"/>
        <end position="165"/>
    </location>
</feature>
<protein>
    <recommendedName>
        <fullName evidence="2">Ice-binding protein C-terminal domain-containing protein</fullName>
    </recommendedName>
</protein>
<gene>
    <name evidence="3" type="ORF">AT959_14500</name>
</gene>
<dbReference type="NCBIfam" id="TIGR02595">
    <property type="entry name" value="PEP_CTERM"/>
    <property type="match status" value="1"/>
</dbReference>
<organism evidence="3 4">
    <name type="scientific">Dechloromonas denitrificans</name>
    <dbReference type="NCBI Taxonomy" id="281362"/>
    <lineage>
        <taxon>Bacteria</taxon>
        <taxon>Pseudomonadati</taxon>
        <taxon>Pseudomonadota</taxon>
        <taxon>Betaproteobacteria</taxon>
        <taxon>Rhodocyclales</taxon>
        <taxon>Azonexaceae</taxon>
        <taxon>Dechloromonas</taxon>
    </lineage>
</organism>
<feature type="signal peptide" evidence="1">
    <location>
        <begin position="1"/>
        <end position="20"/>
    </location>
</feature>
<dbReference type="Proteomes" id="UP000070186">
    <property type="component" value="Unassembled WGS sequence"/>
</dbReference>
<evidence type="ECO:0000313" key="3">
    <source>
        <dbReference type="EMBL" id="KXB30534.1"/>
    </source>
</evidence>
<dbReference type="EMBL" id="LODL01000021">
    <property type="protein sequence ID" value="KXB30534.1"/>
    <property type="molecule type" value="Genomic_DNA"/>
</dbReference>
<keyword evidence="1" id="KW-0732">Signal</keyword>
<reference evidence="3 4" key="1">
    <citation type="submission" date="2015-12" db="EMBL/GenBank/DDBJ databases">
        <title>Nitrous oxide reduction kinetics distinguish bacteria harboring typical versus atypical NosZ.</title>
        <authorList>
            <person name="Yoon S."/>
            <person name="Nissen S."/>
            <person name="Park D."/>
            <person name="Sanford R.A."/>
            <person name="Loeffler F.E."/>
        </authorList>
    </citation>
    <scope>NUCLEOTIDE SEQUENCE [LARGE SCALE GENOMIC DNA]</scope>
    <source>
        <strain evidence="3 4">ATCC BAA-841</strain>
    </source>
</reference>
<sequence>MKKTLLALAFAAALPGVAQAASFQDIATLNFTATSSTASFLLSWEDLISANAKKGWSTEVDGKYSLTLTDSITNQIIFNKNNLGDAVTGDIAGVTSGSFVKTFSSLSSGAAYTLSFIGTWSGPNGVNWATSGTPSVSMAPVPEPETYAMFLAGLGIIGMIAKRRKNV</sequence>
<keyword evidence="4" id="KW-1185">Reference proteome</keyword>
<dbReference type="AlphaFoldDB" id="A0A133XHW5"/>
<comment type="caution">
    <text evidence="3">The sequence shown here is derived from an EMBL/GenBank/DDBJ whole genome shotgun (WGS) entry which is preliminary data.</text>
</comment>
<dbReference type="NCBIfam" id="NF038126">
    <property type="entry name" value="PEP_CTERM_FxDxF"/>
    <property type="match status" value="1"/>
</dbReference>
<accession>A0A133XHW5</accession>
<name>A0A133XHW5_9RHOO</name>